<evidence type="ECO:0008006" key="3">
    <source>
        <dbReference type="Google" id="ProtNLM"/>
    </source>
</evidence>
<keyword evidence="2" id="KW-1185">Reference proteome</keyword>
<dbReference type="AlphaFoldDB" id="A0A5C7AYB1"/>
<dbReference type="OrthoDB" id="9794725at2"/>
<accession>A0A5C7AYB1</accession>
<dbReference type="Proteomes" id="UP000321938">
    <property type="component" value="Unassembled WGS sequence"/>
</dbReference>
<gene>
    <name evidence="1" type="ORF">ES692_17860</name>
</gene>
<evidence type="ECO:0000313" key="1">
    <source>
        <dbReference type="EMBL" id="TXE13796.1"/>
    </source>
</evidence>
<dbReference type="PROSITE" id="PS51257">
    <property type="entry name" value="PROKAR_LIPOPROTEIN"/>
    <property type="match status" value="1"/>
</dbReference>
<sequence length="447" mass="52219">MKKILFGILLIFLASCGNKKESFEWNFNTNNNYIYSFSQTTTSESKMTKEEKSDNSYISGKGQIIITSKSNNLADLSFVDLKVKMTNVFTKDTISQSQPNKVIQDLKSDGTFLVTFNTNDFIRLLFPLPNKNLIKGNRYDIPMILPYNVNGSVINSKGFNSLEFTNYEDINGHKCAVLIGDINISKLDLPKNFEGNYELSQIGKGTYYFDIENGYYIKSKVKFTLNSLADNEDLYMSANSTNEYEINLIEVTDTIKKTKEPQLSIINSTENTPIDIAKSVIEFLQKKDTTKYLNIAIPFEKQKKLFAENIKFNPQENDTMAVYRNLKKKYEDRTDNFLVRAGYILDIMKNDKEFDIEKATIDSIYYNLEKIKKYGSFGKTLIGNWADLTIEMNYNNEKYYFEIPQIVKVDNEWFLYYPEYYLRDQKEKDFVERRVKELKEQSEEFWK</sequence>
<name>A0A5C7AYB1_9FLAO</name>
<organism evidence="1 2">
    <name type="scientific">Psychroserpens burtonensis</name>
    <dbReference type="NCBI Taxonomy" id="49278"/>
    <lineage>
        <taxon>Bacteria</taxon>
        <taxon>Pseudomonadati</taxon>
        <taxon>Bacteroidota</taxon>
        <taxon>Flavobacteriia</taxon>
        <taxon>Flavobacteriales</taxon>
        <taxon>Flavobacteriaceae</taxon>
        <taxon>Psychroserpens</taxon>
    </lineage>
</organism>
<reference evidence="1 2" key="1">
    <citation type="submission" date="2019-08" db="EMBL/GenBank/DDBJ databases">
        <title>Genome of Psychroserpens burtonensis ACAM 167.</title>
        <authorList>
            <person name="Bowman J.P."/>
        </authorList>
    </citation>
    <scope>NUCLEOTIDE SEQUENCE [LARGE SCALE GENOMIC DNA]</scope>
    <source>
        <strain evidence="1 2">ACAM 167</strain>
    </source>
</reference>
<comment type="caution">
    <text evidence="1">The sequence shown here is derived from an EMBL/GenBank/DDBJ whole genome shotgun (WGS) entry which is preliminary data.</text>
</comment>
<protein>
    <recommendedName>
        <fullName evidence="3">Lipoprotein</fullName>
    </recommendedName>
</protein>
<proteinExistence type="predicted"/>
<evidence type="ECO:0000313" key="2">
    <source>
        <dbReference type="Proteomes" id="UP000321938"/>
    </source>
</evidence>
<dbReference type="RefSeq" id="WP_147232234.1">
    <property type="nucleotide sequence ID" value="NZ_VOSB01000067.1"/>
</dbReference>
<dbReference type="EMBL" id="VOSB01000067">
    <property type="protein sequence ID" value="TXE13796.1"/>
    <property type="molecule type" value="Genomic_DNA"/>
</dbReference>